<dbReference type="PANTHER" id="PTHR16840:SF3">
    <property type="entry name" value="GROWTH ARREST-SPECIFIC PROTEIN 1"/>
    <property type="match status" value="1"/>
</dbReference>
<evidence type="ECO:0000313" key="3">
    <source>
        <dbReference type="Proteomes" id="UP000478052"/>
    </source>
</evidence>
<feature type="compositionally biased region" description="Gly residues" evidence="1">
    <location>
        <begin position="238"/>
        <end position="248"/>
    </location>
</feature>
<protein>
    <submittedName>
        <fullName evidence="2">Growth arrest-specific protein 1-like</fullName>
    </submittedName>
</protein>
<dbReference type="GO" id="GO:0051726">
    <property type="term" value="P:regulation of cell cycle"/>
    <property type="evidence" value="ECO:0007669"/>
    <property type="project" value="InterPro"/>
</dbReference>
<dbReference type="Proteomes" id="UP000478052">
    <property type="component" value="Unassembled WGS sequence"/>
</dbReference>
<reference evidence="2 3" key="1">
    <citation type="submission" date="2019-08" db="EMBL/GenBank/DDBJ databases">
        <title>Whole genome of Aphis craccivora.</title>
        <authorList>
            <person name="Voronova N.V."/>
            <person name="Shulinski R.S."/>
            <person name="Bandarenka Y.V."/>
            <person name="Zhorov D.G."/>
            <person name="Warner D."/>
        </authorList>
    </citation>
    <scope>NUCLEOTIDE SEQUENCE [LARGE SCALE GENOMIC DNA]</scope>
    <source>
        <strain evidence="2">180601</strain>
        <tissue evidence="2">Whole Body</tissue>
    </source>
</reference>
<evidence type="ECO:0000256" key="1">
    <source>
        <dbReference type="SAM" id="MobiDB-lite"/>
    </source>
</evidence>
<dbReference type="PANTHER" id="PTHR16840">
    <property type="entry name" value="GROWTH ARREST-SPECIFIC PROTEIN 1"/>
    <property type="match status" value="1"/>
</dbReference>
<gene>
    <name evidence="2" type="ORF">FWK35_00015660</name>
</gene>
<dbReference type="EMBL" id="VUJU01000632">
    <property type="protein sequence ID" value="KAF0769202.1"/>
    <property type="molecule type" value="Genomic_DNA"/>
</dbReference>
<proteinExistence type="predicted"/>
<dbReference type="OrthoDB" id="5950623at2759"/>
<accession>A0A6G0ZDY6</accession>
<feature type="compositionally biased region" description="Basic residues" evidence="1">
    <location>
        <begin position="249"/>
        <end position="259"/>
    </location>
</feature>
<feature type="compositionally biased region" description="Acidic residues" evidence="1">
    <location>
        <begin position="294"/>
        <end position="310"/>
    </location>
</feature>
<comment type="caution">
    <text evidence="2">The sequence shown here is derived from an EMBL/GenBank/DDBJ whole genome shotgun (WGS) entry which is preliminary data.</text>
</comment>
<feature type="region of interest" description="Disordered" evidence="1">
    <location>
        <begin position="282"/>
        <end position="319"/>
    </location>
</feature>
<name>A0A6G0ZDY6_APHCR</name>
<evidence type="ECO:0000313" key="2">
    <source>
        <dbReference type="EMBL" id="KAF0769202.1"/>
    </source>
</evidence>
<dbReference type="AlphaFoldDB" id="A0A6G0ZDY6"/>
<dbReference type="InterPro" id="IPR039596">
    <property type="entry name" value="GAS1"/>
</dbReference>
<keyword evidence="3" id="KW-1185">Reference proteome</keyword>
<sequence>MTALARTVVKMTATVTTTMSMVALLLSGMMPLVLCSGERLEDNSAVAVADSQQVMCEDVRMKCAFGMGCSMALQHYFAKCDRILQTDSTTCPESCLFALVALISTEDGKRMMDCKCRDRYCEEMRTRVEICRPYVLEASKNETVVPCELAHWVCMVDPVCSAALGYYQTYCRRMLIGVACTERCLNSVEILRRQEKAAKMNRCRCTGRSAVECLRNKERMVRLCYGGEADPRLQQGGSISGNGGGNKSGGRKNRRKHRPRMFDLDPDRAEVEMMMANADYQPDVRNRYNASDDVGGDDEEVDEEEDEDEGSGSATGLLPGAMLVAAASAYLVTR</sequence>
<feature type="region of interest" description="Disordered" evidence="1">
    <location>
        <begin position="235"/>
        <end position="261"/>
    </location>
</feature>
<organism evidence="2 3">
    <name type="scientific">Aphis craccivora</name>
    <name type="common">Cowpea aphid</name>
    <dbReference type="NCBI Taxonomy" id="307492"/>
    <lineage>
        <taxon>Eukaryota</taxon>
        <taxon>Metazoa</taxon>
        <taxon>Ecdysozoa</taxon>
        <taxon>Arthropoda</taxon>
        <taxon>Hexapoda</taxon>
        <taxon>Insecta</taxon>
        <taxon>Pterygota</taxon>
        <taxon>Neoptera</taxon>
        <taxon>Paraneoptera</taxon>
        <taxon>Hemiptera</taxon>
        <taxon>Sternorrhyncha</taxon>
        <taxon>Aphidomorpha</taxon>
        <taxon>Aphidoidea</taxon>
        <taxon>Aphididae</taxon>
        <taxon>Aphidini</taxon>
        <taxon>Aphis</taxon>
        <taxon>Aphis</taxon>
    </lineage>
</organism>